<dbReference type="PANTHER" id="PTHR34477:SF5">
    <property type="entry name" value="BSL5627 PROTEIN"/>
    <property type="match status" value="1"/>
</dbReference>
<dbReference type="EMBL" id="WAAT01000050">
    <property type="protein sequence ID" value="KAB1067043.1"/>
    <property type="molecule type" value="Genomic_DNA"/>
</dbReference>
<dbReference type="InterPro" id="IPR035901">
    <property type="entry name" value="GIY-YIG_endonuc_sf"/>
</dbReference>
<dbReference type="InterPro" id="IPR000305">
    <property type="entry name" value="GIY-YIG_endonuc"/>
</dbReference>
<dbReference type="CDD" id="cd10448">
    <property type="entry name" value="GIY-YIG_unchar_3"/>
    <property type="match status" value="1"/>
</dbReference>
<comment type="similarity">
    <text evidence="1">Belongs to the UPF0213 family.</text>
</comment>
<dbReference type="AlphaFoldDB" id="A0A6N6M9T6"/>
<comment type="caution">
    <text evidence="3">The sequence shown here is derived from an EMBL/GenBank/DDBJ whole genome shotgun (WGS) entry which is preliminary data.</text>
</comment>
<dbReference type="PANTHER" id="PTHR34477">
    <property type="entry name" value="UPF0213 PROTEIN YHBQ"/>
    <property type="match status" value="1"/>
</dbReference>
<proteinExistence type="inferred from homology"/>
<keyword evidence="4" id="KW-1185">Reference proteome</keyword>
<dbReference type="SUPFAM" id="SSF82771">
    <property type="entry name" value="GIY-YIG endonuclease"/>
    <property type="match status" value="1"/>
</dbReference>
<reference evidence="3 4" key="1">
    <citation type="submission" date="2019-09" db="EMBL/GenBank/DDBJ databases">
        <authorList>
            <person name="Cao W.R."/>
        </authorList>
    </citation>
    <scope>NUCLEOTIDE SEQUENCE [LARGE SCALE GENOMIC DNA]</scope>
    <source>
        <strain evidence="3 4">B1N29</strain>
    </source>
</reference>
<accession>A0A6N6M9T6</accession>
<evidence type="ECO:0000256" key="1">
    <source>
        <dbReference type="ARBA" id="ARBA00007435"/>
    </source>
</evidence>
<evidence type="ECO:0000259" key="2">
    <source>
        <dbReference type="PROSITE" id="PS50164"/>
    </source>
</evidence>
<dbReference type="Proteomes" id="UP000441333">
    <property type="component" value="Unassembled WGS sequence"/>
</dbReference>
<dbReference type="RefSeq" id="WP_150939948.1">
    <property type="nucleotide sequence ID" value="NZ_WAAT01000050.1"/>
</dbReference>
<dbReference type="Pfam" id="PF01541">
    <property type="entry name" value="GIY-YIG"/>
    <property type="match status" value="1"/>
</dbReference>
<dbReference type="Gene3D" id="3.40.1440.10">
    <property type="entry name" value="GIY-YIG endonuclease"/>
    <property type="match status" value="1"/>
</dbReference>
<feature type="domain" description="GIY-YIG" evidence="2">
    <location>
        <begin position="7"/>
        <end position="85"/>
    </location>
</feature>
<organism evidence="3 4">
    <name type="scientific">Pseudotamlana haliotis</name>
    <dbReference type="NCBI Taxonomy" id="2614804"/>
    <lineage>
        <taxon>Bacteria</taxon>
        <taxon>Pseudomonadati</taxon>
        <taxon>Bacteroidota</taxon>
        <taxon>Flavobacteriia</taxon>
        <taxon>Flavobacteriales</taxon>
        <taxon>Flavobacteriaceae</taxon>
        <taxon>Pseudotamlana</taxon>
    </lineage>
</organism>
<gene>
    <name evidence="3" type="ORF">F6U93_11515</name>
</gene>
<dbReference type="PROSITE" id="PS50164">
    <property type="entry name" value="GIY_YIG"/>
    <property type="match status" value="1"/>
</dbReference>
<evidence type="ECO:0000313" key="4">
    <source>
        <dbReference type="Proteomes" id="UP000441333"/>
    </source>
</evidence>
<name>A0A6N6M9T6_9FLAO</name>
<protein>
    <submittedName>
        <fullName evidence="3">GIY-YIG nuclease family protein</fullName>
    </submittedName>
</protein>
<dbReference type="InterPro" id="IPR050190">
    <property type="entry name" value="UPF0213_domain"/>
</dbReference>
<evidence type="ECO:0000313" key="3">
    <source>
        <dbReference type="EMBL" id="KAB1067043.1"/>
    </source>
</evidence>
<sequence>MKTIGNHNYYVYILTNKNKTVLYTGVTNDLKQRLYTHKNPLPFSKSFTAKYKCFYLIYYEHFSDINFAIKREKQIKGYSRFKKESLVNSFNTSWKFLNDTI</sequence>